<dbReference type="Proteomes" id="UP000321548">
    <property type="component" value="Unassembled WGS sequence"/>
</dbReference>
<gene>
    <name evidence="1" type="ORF">FHP08_12960</name>
</gene>
<dbReference type="RefSeq" id="WP_147704902.1">
    <property type="nucleotide sequence ID" value="NZ_VDUY01000005.1"/>
</dbReference>
<dbReference type="InterPro" id="IPR050509">
    <property type="entry name" value="CoA-transferase_III"/>
</dbReference>
<evidence type="ECO:0000313" key="2">
    <source>
        <dbReference type="Proteomes" id="UP000321548"/>
    </source>
</evidence>
<organism evidence="1 2">
    <name type="scientific">Zeimonas arvi</name>
    <dbReference type="NCBI Taxonomy" id="2498847"/>
    <lineage>
        <taxon>Bacteria</taxon>
        <taxon>Pseudomonadati</taxon>
        <taxon>Pseudomonadota</taxon>
        <taxon>Betaproteobacteria</taxon>
        <taxon>Burkholderiales</taxon>
        <taxon>Burkholderiaceae</taxon>
        <taxon>Zeimonas</taxon>
    </lineage>
</organism>
<sequence>MTDAQRSQSSELPLAGLAVIELHAIGPVPFAGQLLRSLGAEVVRVSPPDDPGLGVAMRPEHDVLNAGKTTLHLNLKDPDGLEALHARLARADLLIEGFRPGVLERLGLAPDTLAARHPRLVIGRLSGWGSTGPLAPRAGHDINYLAMAGVLNAVGTAGQPLPPLNLVADFGGGAMHLLVGVLARLVRRGIDGRGGVVETSILAGTVGLTGMFYGLLAGAAWNLGREANLLDGARPFYRVYRCADDRFVAVGALEPKFWRQLLELLGLDGEIDPADQYREASWPATAERLARRFGERSRDEWAALAEPVDACLSPVLDFLEAARHPHNLANRLYRAEPFPQPGAVLDFAPDR</sequence>
<dbReference type="Pfam" id="PF02515">
    <property type="entry name" value="CoA_transf_3"/>
    <property type="match status" value="1"/>
</dbReference>
<dbReference type="AlphaFoldDB" id="A0A5C8NU15"/>
<reference evidence="1 2" key="1">
    <citation type="submission" date="2019-06" db="EMBL/GenBank/DDBJ databases">
        <title>Quisquiliibacterium sp. nov., isolated from a maize field.</title>
        <authorList>
            <person name="Lin S.-Y."/>
            <person name="Tsai C.-F."/>
            <person name="Young C.-C."/>
        </authorList>
    </citation>
    <scope>NUCLEOTIDE SEQUENCE [LARGE SCALE GENOMIC DNA]</scope>
    <source>
        <strain evidence="1 2">CC-CFT501</strain>
    </source>
</reference>
<dbReference type="EMBL" id="VDUY01000005">
    <property type="protein sequence ID" value="TXL64653.1"/>
    <property type="molecule type" value="Genomic_DNA"/>
</dbReference>
<dbReference type="OrthoDB" id="5294844at2"/>
<accession>A0A5C8NU15</accession>
<dbReference type="SUPFAM" id="SSF89796">
    <property type="entry name" value="CoA-transferase family III (CaiB/BaiF)"/>
    <property type="match status" value="1"/>
</dbReference>
<dbReference type="InterPro" id="IPR023606">
    <property type="entry name" value="CoA-Trfase_III_dom_1_sf"/>
</dbReference>
<dbReference type="PANTHER" id="PTHR48228:SF5">
    <property type="entry name" value="ALPHA-METHYLACYL-COA RACEMASE"/>
    <property type="match status" value="1"/>
</dbReference>
<dbReference type="Gene3D" id="3.40.50.10540">
    <property type="entry name" value="Crotonobetainyl-coa:carnitine coa-transferase, domain 1"/>
    <property type="match status" value="1"/>
</dbReference>
<keyword evidence="1" id="KW-0808">Transferase</keyword>
<comment type="caution">
    <text evidence="1">The sequence shown here is derived from an EMBL/GenBank/DDBJ whole genome shotgun (WGS) entry which is preliminary data.</text>
</comment>
<dbReference type="PANTHER" id="PTHR48228">
    <property type="entry name" value="SUCCINYL-COA--D-CITRAMALATE COA-TRANSFERASE"/>
    <property type="match status" value="1"/>
</dbReference>
<dbReference type="InterPro" id="IPR044855">
    <property type="entry name" value="CoA-Trfase_III_dom3_sf"/>
</dbReference>
<name>A0A5C8NU15_9BURK</name>
<evidence type="ECO:0000313" key="1">
    <source>
        <dbReference type="EMBL" id="TXL64653.1"/>
    </source>
</evidence>
<keyword evidence="2" id="KW-1185">Reference proteome</keyword>
<dbReference type="InterPro" id="IPR003673">
    <property type="entry name" value="CoA-Trfase_fam_III"/>
</dbReference>
<dbReference type="Gene3D" id="3.30.1540.10">
    <property type="entry name" value="formyl-coa transferase, domain 3"/>
    <property type="match status" value="1"/>
</dbReference>
<protein>
    <submittedName>
        <fullName evidence="1">CoA transferase</fullName>
    </submittedName>
</protein>
<dbReference type="GO" id="GO:0016740">
    <property type="term" value="F:transferase activity"/>
    <property type="evidence" value="ECO:0007669"/>
    <property type="project" value="UniProtKB-KW"/>
</dbReference>
<proteinExistence type="predicted"/>